<organism evidence="3 4">
    <name type="scientific">Candidatus Faecalibacterium intestinavium</name>
    <dbReference type="NCBI Taxonomy" id="2838580"/>
    <lineage>
        <taxon>Bacteria</taxon>
        <taxon>Bacillati</taxon>
        <taxon>Bacillota</taxon>
        <taxon>Clostridia</taxon>
        <taxon>Eubacteriales</taxon>
        <taxon>Oscillospiraceae</taxon>
        <taxon>Faecalibacterium</taxon>
    </lineage>
</organism>
<dbReference type="InterPro" id="IPR006684">
    <property type="entry name" value="YbgC/YbaW"/>
</dbReference>
<evidence type="ECO:0000256" key="2">
    <source>
        <dbReference type="ARBA" id="ARBA00022801"/>
    </source>
</evidence>
<dbReference type="InterPro" id="IPR029069">
    <property type="entry name" value="HotDog_dom_sf"/>
</dbReference>
<dbReference type="Gene3D" id="3.10.129.10">
    <property type="entry name" value="Hotdog Thioesterase"/>
    <property type="match status" value="1"/>
</dbReference>
<dbReference type="PANTHER" id="PTHR31793:SF27">
    <property type="entry name" value="NOVEL THIOESTERASE SUPERFAMILY DOMAIN AND SAPOSIN A-TYPE DOMAIN CONTAINING PROTEIN (0610012H03RIK)"/>
    <property type="match status" value="1"/>
</dbReference>
<dbReference type="AlphaFoldDB" id="A0A9E2NR69"/>
<dbReference type="InterPro" id="IPR050563">
    <property type="entry name" value="4-hydroxybenzoyl-CoA_TE"/>
</dbReference>
<dbReference type="NCBIfam" id="TIGR00051">
    <property type="entry name" value="YbgC/FadM family acyl-CoA thioesterase"/>
    <property type="match status" value="1"/>
</dbReference>
<dbReference type="CDD" id="cd00586">
    <property type="entry name" value="4HBT"/>
    <property type="match status" value="1"/>
</dbReference>
<dbReference type="GO" id="GO:0047617">
    <property type="term" value="F:fatty acyl-CoA hydrolase activity"/>
    <property type="evidence" value="ECO:0007669"/>
    <property type="project" value="TreeGrafter"/>
</dbReference>
<proteinExistence type="inferred from homology"/>
<sequence>MFFQIRTPEIFFALPRSTKPPGCEKIEPRAAPGPARHKPFCPKGGIILQPCRHRVQYYETDRMGVTHHSNYIRWMEEARIDFLSQIGWSYARLEELGVLSPVTAVDCRYKASTTFDDLVSIEVSVLALTNARLTIGYRMTNAAGAEVCTGQTEHCFLDREGHILRLKRDYPAFYELLAGLVAPEKG</sequence>
<comment type="similarity">
    <text evidence="1">Belongs to the 4-hydroxybenzoyl-CoA thioesterase family.</text>
</comment>
<dbReference type="Proteomes" id="UP000824178">
    <property type="component" value="Unassembled WGS sequence"/>
</dbReference>
<name>A0A9E2NR69_9FIRM</name>
<keyword evidence="2" id="KW-0378">Hydrolase</keyword>
<comment type="caution">
    <text evidence="3">The sequence shown here is derived from an EMBL/GenBank/DDBJ whole genome shotgun (WGS) entry which is preliminary data.</text>
</comment>
<reference evidence="3" key="1">
    <citation type="journal article" date="2021" name="PeerJ">
        <title>Extensive microbial diversity within the chicken gut microbiome revealed by metagenomics and culture.</title>
        <authorList>
            <person name="Gilroy R."/>
            <person name="Ravi A."/>
            <person name="Getino M."/>
            <person name="Pursley I."/>
            <person name="Horton D.L."/>
            <person name="Alikhan N.F."/>
            <person name="Baker D."/>
            <person name="Gharbi K."/>
            <person name="Hall N."/>
            <person name="Watson M."/>
            <person name="Adriaenssens E.M."/>
            <person name="Foster-Nyarko E."/>
            <person name="Jarju S."/>
            <person name="Secka A."/>
            <person name="Antonio M."/>
            <person name="Oren A."/>
            <person name="Chaudhuri R.R."/>
            <person name="La Ragione R."/>
            <person name="Hildebrand F."/>
            <person name="Pallen M.J."/>
        </authorList>
    </citation>
    <scope>NUCLEOTIDE SEQUENCE</scope>
    <source>
        <strain evidence="3">742</strain>
    </source>
</reference>
<dbReference type="EMBL" id="JAHLFH010000175">
    <property type="protein sequence ID" value="MBU3820343.1"/>
    <property type="molecule type" value="Genomic_DNA"/>
</dbReference>
<gene>
    <name evidence="3" type="ORF">H9864_08270</name>
</gene>
<dbReference type="Pfam" id="PF13279">
    <property type="entry name" value="4HBT_2"/>
    <property type="match status" value="1"/>
</dbReference>
<reference evidence="3" key="2">
    <citation type="submission" date="2021-04" db="EMBL/GenBank/DDBJ databases">
        <authorList>
            <person name="Gilroy R."/>
        </authorList>
    </citation>
    <scope>NUCLEOTIDE SEQUENCE</scope>
    <source>
        <strain evidence="3">742</strain>
    </source>
</reference>
<accession>A0A9E2NR69</accession>
<evidence type="ECO:0000256" key="1">
    <source>
        <dbReference type="ARBA" id="ARBA00005953"/>
    </source>
</evidence>
<dbReference type="SUPFAM" id="SSF54637">
    <property type="entry name" value="Thioesterase/thiol ester dehydrase-isomerase"/>
    <property type="match status" value="1"/>
</dbReference>
<evidence type="ECO:0000313" key="4">
    <source>
        <dbReference type="Proteomes" id="UP000824178"/>
    </source>
</evidence>
<evidence type="ECO:0000313" key="3">
    <source>
        <dbReference type="EMBL" id="MBU3820343.1"/>
    </source>
</evidence>
<protein>
    <submittedName>
        <fullName evidence="3">Acyl-CoA thioesterase</fullName>
    </submittedName>
</protein>
<dbReference type="PANTHER" id="PTHR31793">
    <property type="entry name" value="4-HYDROXYBENZOYL-COA THIOESTERASE FAMILY MEMBER"/>
    <property type="match status" value="1"/>
</dbReference>